<dbReference type="Proteomes" id="UP000515369">
    <property type="component" value="Chromosome"/>
</dbReference>
<evidence type="ECO:0000313" key="7">
    <source>
        <dbReference type="EMBL" id="QMW04777.1"/>
    </source>
</evidence>
<dbReference type="Pfam" id="PF07495">
    <property type="entry name" value="Y_Y_Y"/>
    <property type="match status" value="1"/>
</dbReference>
<feature type="coiled-coil region" evidence="4">
    <location>
        <begin position="686"/>
        <end position="716"/>
    </location>
</feature>
<dbReference type="InterPro" id="IPR013783">
    <property type="entry name" value="Ig-like_fold"/>
</dbReference>
<reference evidence="7 8" key="1">
    <citation type="submission" date="2020-07" db="EMBL/GenBank/DDBJ databases">
        <title>Spirosoma foliorum sp. nov., isolated from the leaves on the Nejang mountain Korea, Republic of.</title>
        <authorList>
            <person name="Ho H."/>
            <person name="Lee Y.-J."/>
            <person name="Nurcahyanto D.-A."/>
            <person name="Kim S.-G."/>
        </authorList>
    </citation>
    <scope>NUCLEOTIDE SEQUENCE [LARGE SCALE GENOMIC DNA]</scope>
    <source>
        <strain evidence="7 8">PL0136</strain>
    </source>
</reference>
<proteinExistence type="predicted"/>
<dbReference type="Gene3D" id="3.30.565.10">
    <property type="entry name" value="Histidine kinase-like ATPase, C-terminal domain"/>
    <property type="match status" value="1"/>
</dbReference>
<dbReference type="SUPFAM" id="SSF55874">
    <property type="entry name" value="ATPase domain of HSP90 chaperone/DNA topoisomerase II/histidine kinase"/>
    <property type="match status" value="1"/>
</dbReference>
<dbReference type="CDD" id="cd00082">
    <property type="entry name" value="HisKA"/>
    <property type="match status" value="1"/>
</dbReference>
<dbReference type="Gene3D" id="2.130.10.10">
    <property type="entry name" value="YVTN repeat-like/Quinoprotein amine dehydrogenase"/>
    <property type="match status" value="2"/>
</dbReference>
<dbReference type="InterPro" id="IPR005467">
    <property type="entry name" value="His_kinase_dom"/>
</dbReference>
<accession>A0A7G5H0Y5</accession>
<dbReference type="GO" id="GO:0000155">
    <property type="term" value="F:phosphorelay sensor kinase activity"/>
    <property type="evidence" value="ECO:0007669"/>
    <property type="project" value="InterPro"/>
</dbReference>
<gene>
    <name evidence="7" type="ORF">H3H32_07600</name>
</gene>
<keyword evidence="5" id="KW-1133">Transmembrane helix</keyword>
<evidence type="ECO:0000259" key="6">
    <source>
        <dbReference type="PROSITE" id="PS50109"/>
    </source>
</evidence>
<evidence type="ECO:0000256" key="3">
    <source>
        <dbReference type="ARBA" id="ARBA00022553"/>
    </source>
</evidence>
<keyword evidence="3" id="KW-0597">Phosphoprotein</keyword>
<dbReference type="InterPro" id="IPR011110">
    <property type="entry name" value="Reg_prop"/>
</dbReference>
<keyword evidence="4" id="KW-0175">Coiled coil</keyword>
<dbReference type="PRINTS" id="PR00344">
    <property type="entry name" value="BCTRLSENSOR"/>
</dbReference>
<name>A0A7G5H0Y5_9BACT</name>
<dbReference type="PROSITE" id="PS50109">
    <property type="entry name" value="HIS_KIN"/>
    <property type="match status" value="1"/>
</dbReference>
<dbReference type="InterPro" id="IPR036890">
    <property type="entry name" value="HATPase_C_sf"/>
</dbReference>
<dbReference type="Gene3D" id="1.10.287.130">
    <property type="match status" value="1"/>
</dbReference>
<dbReference type="AlphaFoldDB" id="A0A7G5H0Y5"/>
<dbReference type="SMART" id="SM00387">
    <property type="entry name" value="HATPase_c"/>
    <property type="match status" value="1"/>
</dbReference>
<evidence type="ECO:0000256" key="5">
    <source>
        <dbReference type="SAM" id="Phobius"/>
    </source>
</evidence>
<feature type="domain" description="Histidine kinase" evidence="6">
    <location>
        <begin position="725"/>
        <end position="983"/>
    </location>
</feature>
<dbReference type="RefSeq" id="WP_182462129.1">
    <property type="nucleotide sequence ID" value="NZ_CP059732.1"/>
</dbReference>
<evidence type="ECO:0000256" key="1">
    <source>
        <dbReference type="ARBA" id="ARBA00000085"/>
    </source>
</evidence>
<dbReference type="PANTHER" id="PTHR43547:SF2">
    <property type="entry name" value="HYBRID SIGNAL TRANSDUCTION HISTIDINE KINASE C"/>
    <property type="match status" value="1"/>
</dbReference>
<organism evidence="7 8">
    <name type="scientific">Spirosoma foliorum</name>
    <dbReference type="NCBI Taxonomy" id="2710596"/>
    <lineage>
        <taxon>Bacteria</taxon>
        <taxon>Pseudomonadati</taxon>
        <taxon>Bacteroidota</taxon>
        <taxon>Cytophagia</taxon>
        <taxon>Cytophagales</taxon>
        <taxon>Cytophagaceae</taxon>
        <taxon>Spirosoma</taxon>
    </lineage>
</organism>
<comment type="catalytic activity">
    <reaction evidence="1">
        <text>ATP + protein L-histidine = ADP + protein N-phospho-L-histidine.</text>
        <dbReference type="EC" id="2.7.13.3"/>
    </reaction>
</comment>
<protein>
    <recommendedName>
        <fullName evidence="2">histidine kinase</fullName>
        <ecNumber evidence="2">2.7.13.3</ecNumber>
    </recommendedName>
</protein>
<evidence type="ECO:0000256" key="2">
    <source>
        <dbReference type="ARBA" id="ARBA00012438"/>
    </source>
</evidence>
<dbReference type="InterPro" id="IPR003661">
    <property type="entry name" value="HisK_dim/P_dom"/>
</dbReference>
<keyword evidence="5" id="KW-0812">Transmembrane</keyword>
<dbReference type="SUPFAM" id="SSF47384">
    <property type="entry name" value="Homodimeric domain of signal transducing histidine kinase"/>
    <property type="match status" value="1"/>
</dbReference>
<evidence type="ECO:0000256" key="4">
    <source>
        <dbReference type="SAM" id="Coils"/>
    </source>
</evidence>
<dbReference type="Pfam" id="PF07494">
    <property type="entry name" value="Reg_prop"/>
    <property type="match status" value="2"/>
</dbReference>
<dbReference type="SUPFAM" id="SSF63829">
    <property type="entry name" value="Calcium-dependent phosphotriesterase"/>
    <property type="match status" value="2"/>
</dbReference>
<sequence length="983" mass="109404">MKGADDRVWSIQEDRFGTLWVGTSTGLFTLNRRTGQFSPYYFGINPAEKQPIIESMYLGADNSLWVATHRRGLYRLLPGKTPLPGLRNAATTYVPTGQVYLNNLEILPHGLAEDEHHNLIAGTFSGLIQLDPATGKSVTYQADPTIAGSLSHNVVWALLADNRGTFWIGTANGIDRYSMLMPQFAFYQPIPDHNVTPRFENHVTTLSTDRRGNIWFSNAKRPYAEGVFRLNLSDRHTYVNYTSQLLTPTLLTPKKMVVNASTVDATAVDAAADLISTIHCDRSGRIWMATPSGLHTMDANGQFRHYPASFSITSIEDDNHGNLWVGGQSNLARFDPTNGRYTRYPIDKDSPIGKGGGQVNDILVSRAGDVWVAVGGVGPCKLDFRTGRFVSYHPKHTENQKIMYSRDVPALCETHDGAIWVSTNIGGIFRIDPKTAAVSTFTIHDGLPDNHVVALVTDQAGMLWMATGEKLCRLNPVTRKLRVFDNRDGMLSREFTGACTRTPTGELAFGCTNGLVVFRPSEMGVNPYKPPVYITQVQVLDSTRLFPKLPLTLAYSANEISFNFVGLNFIAPEKNRYAYQLEGANSEWVYCGAQRTATYSFLAPGDYVFRVKASNNDGVWNEKGTAIRLVVLPPWWRTWWAYTLYTLLAALGVWALIRYRSRQLLRANQLLECKVALRTEEVIHQKQEIETQRNHLADALNELKDTQDQLIQREKLASLGELTAGIAHEIQNPLNFVNNFAEVSVDLIDELKEGPLLKLSDSEKDYAGEILGDLTSNLKKISHHGNRASSIVRGMLEHSRTETGEKRFIDINALADEYLKIAYQGLRAKDKVDSTGPAPAGPPERDRFNCELKTDFGTEFGKVEVVPQEIGRVLLNLYSNAFYAVREKQKTTMNGYEPIVTVKTTQVNQYIQIRVIDNGTGISDSIKAKIFHPFFTTKPTGEGTGLGLSISYDIVTKGHQGLLLVESQEGVGTEFIIQLPTAH</sequence>
<dbReference type="KEGG" id="sfol:H3H32_07600"/>
<evidence type="ECO:0000313" key="8">
    <source>
        <dbReference type="Proteomes" id="UP000515369"/>
    </source>
</evidence>
<dbReference type="InterPro" id="IPR011123">
    <property type="entry name" value="Y_Y_Y"/>
</dbReference>
<dbReference type="InterPro" id="IPR036097">
    <property type="entry name" value="HisK_dim/P_sf"/>
</dbReference>
<dbReference type="EMBL" id="CP059732">
    <property type="protein sequence ID" value="QMW04777.1"/>
    <property type="molecule type" value="Genomic_DNA"/>
</dbReference>
<dbReference type="Gene3D" id="2.60.40.10">
    <property type="entry name" value="Immunoglobulins"/>
    <property type="match status" value="1"/>
</dbReference>
<dbReference type="Pfam" id="PF02518">
    <property type="entry name" value="HATPase_c"/>
    <property type="match status" value="1"/>
</dbReference>
<keyword evidence="5" id="KW-0472">Membrane</keyword>
<dbReference type="InterPro" id="IPR004358">
    <property type="entry name" value="Sig_transdc_His_kin-like_C"/>
</dbReference>
<dbReference type="InterPro" id="IPR015943">
    <property type="entry name" value="WD40/YVTN_repeat-like_dom_sf"/>
</dbReference>
<dbReference type="InterPro" id="IPR003594">
    <property type="entry name" value="HATPase_dom"/>
</dbReference>
<keyword evidence="8" id="KW-1185">Reference proteome</keyword>
<dbReference type="SMART" id="SM00388">
    <property type="entry name" value="HisKA"/>
    <property type="match status" value="1"/>
</dbReference>
<dbReference type="EC" id="2.7.13.3" evidence="2"/>
<feature type="transmembrane region" description="Helical" evidence="5">
    <location>
        <begin position="639"/>
        <end position="657"/>
    </location>
</feature>
<dbReference type="PANTHER" id="PTHR43547">
    <property type="entry name" value="TWO-COMPONENT HISTIDINE KINASE"/>
    <property type="match status" value="1"/>
</dbReference>